<comment type="caution">
    <text evidence="2">The sequence shown here is derived from an EMBL/GenBank/DDBJ whole genome shotgun (WGS) entry which is preliminary data.</text>
</comment>
<keyword evidence="3" id="KW-1185">Reference proteome</keyword>
<organism evidence="2 3">
    <name type="scientific">Olpidium bornovanus</name>
    <dbReference type="NCBI Taxonomy" id="278681"/>
    <lineage>
        <taxon>Eukaryota</taxon>
        <taxon>Fungi</taxon>
        <taxon>Fungi incertae sedis</taxon>
        <taxon>Olpidiomycota</taxon>
        <taxon>Olpidiomycotina</taxon>
        <taxon>Olpidiomycetes</taxon>
        <taxon>Olpidiales</taxon>
        <taxon>Olpidiaceae</taxon>
        <taxon>Olpidium</taxon>
    </lineage>
</organism>
<dbReference type="Gene3D" id="2.40.50.140">
    <property type="entry name" value="Nucleic acid-binding proteins"/>
    <property type="match status" value="1"/>
</dbReference>
<dbReference type="InterPro" id="IPR022666">
    <property type="entry name" value="Ribosomal_uL2_RNA-bd_dom"/>
</dbReference>
<protein>
    <recommendedName>
        <fullName evidence="1">Large ribosomal subunit protein uL2 RNA-binding domain-containing protein</fullName>
    </recommendedName>
</protein>
<accession>A0A8H7ZMA0</accession>
<evidence type="ECO:0000313" key="3">
    <source>
        <dbReference type="Proteomes" id="UP000673691"/>
    </source>
</evidence>
<dbReference type="GO" id="GO:0006412">
    <property type="term" value="P:translation"/>
    <property type="evidence" value="ECO:0007669"/>
    <property type="project" value="InterPro"/>
</dbReference>
<dbReference type="Pfam" id="PF00181">
    <property type="entry name" value="Ribosomal_L2_N"/>
    <property type="match status" value="1"/>
</dbReference>
<gene>
    <name evidence="2" type="ORF">BJ554DRAFT_4937</name>
</gene>
<dbReference type="EMBL" id="JAEFCI010013115">
    <property type="protein sequence ID" value="KAG5455597.1"/>
    <property type="molecule type" value="Genomic_DNA"/>
</dbReference>
<feature type="domain" description="Large ribosomal subunit protein uL2 RNA-binding" evidence="1">
    <location>
        <begin position="142"/>
        <end position="182"/>
    </location>
</feature>
<evidence type="ECO:0000313" key="2">
    <source>
        <dbReference type="EMBL" id="KAG5455597.1"/>
    </source>
</evidence>
<dbReference type="SUPFAM" id="SSF50249">
    <property type="entry name" value="Nucleic acid-binding proteins"/>
    <property type="match status" value="1"/>
</dbReference>
<reference evidence="2 3" key="1">
    <citation type="journal article" name="Sci. Rep.">
        <title>Genome-scale phylogenetic analyses confirm Olpidium as the closest living zoosporic fungus to the non-flagellated, terrestrial fungi.</title>
        <authorList>
            <person name="Chang Y."/>
            <person name="Rochon D."/>
            <person name="Sekimoto S."/>
            <person name="Wang Y."/>
            <person name="Chovatia M."/>
            <person name="Sandor L."/>
            <person name="Salamov A."/>
            <person name="Grigoriev I.V."/>
            <person name="Stajich J.E."/>
            <person name="Spatafora J.W."/>
        </authorList>
    </citation>
    <scope>NUCLEOTIDE SEQUENCE [LARGE SCALE GENOMIC DNA]</scope>
    <source>
        <strain evidence="2">S191</strain>
    </source>
</reference>
<sequence length="191" mass="21210">MSKIPGTALLPSLLQTSARRCALGTPRSCLPFATTSTGLLASVLGRRRQLLQADRPRGKVSKTAEIFGQKAAAIFQLAEKGEKDVAKLQGKVTKMTWKDLKRDDAPKIISECGNFFTYKPTHPSLRWAKRINRSHLSYACKKALSQRKVKMGGRNNHGKVTVRHRGGGSKRLLRTVDFYRRDPGPLVVKSL</sequence>
<feature type="non-terminal residue" evidence="2">
    <location>
        <position position="191"/>
    </location>
</feature>
<dbReference type="OrthoDB" id="268576at2759"/>
<dbReference type="GO" id="GO:0005840">
    <property type="term" value="C:ribosome"/>
    <property type="evidence" value="ECO:0007669"/>
    <property type="project" value="InterPro"/>
</dbReference>
<dbReference type="Proteomes" id="UP000673691">
    <property type="component" value="Unassembled WGS sequence"/>
</dbReference>
<name>A0A8H7ZMA0_9FUNG</name>
<dbReference type="AlphaFoldDB" id="A0A8H7ZMA0"/>
<dbReference type="GO" id="GO:0003735">
    <property type="term" value="F:structural constituent of ribosome"/>
    <property type="evidence" value="ECO:0007669"/>
    <property type="project" value="InterPro"/>
</dbReference>
<evidence type="ECO:0000259" key="1">
    <source>
        <dbReference type="Pfam" id="PF00181"/>
    </source>
</evidence>
<proteinExistence type="predicted"/>
<dbReference type="InterPro" id="IPR012340">
    <property type="entry name" value="NA-bd_OB-fold"/>
</dbReference>